<name>A0ABS5QVX4_9LACO</name>
<reference evidence="2 3" key="1">
    <citation type="submission" date="2020-02" db="EMBL/GenBank/DDBJ databases">
        <title>Fructobacillus sp. isolated from paper mulberry of Taiwan.</title>
        <authorList>
            <person name="Lin S.-T."/>
        </authorList>
    </citation>
    <scope>NUCLEOTIDE SEQUENCE [LARGE SCALE GENOMIC DNA]</scope>
    <source>
        <strain evidence="2 3">M1-21</strain>
    </source>
</reference>
<protein>
    <submittedName>
        <fullName evidence="2">Large-conductance mechanosensitive channel</fullName>
    </submittedName>
</protein>
<dbReference type="InterPro" id="IPR036019">
    <property type="entry name" value="MscL_channel"/>
</dbReference>
<keyword evidence="1" id="KW-1133">Transmembrane helix</keyword>
<dbReference type="RefSeq" id="WP_213793008.1">
    <property type="nucleotide sequence ID" value="NZ_JAAMFJ010000002.1"/>
</dbReference>
<keyword evidence="1" id="KW-0472">Membrane</keyword>
<evidence type="ECO:0000313" key="2">
    <source>
        <dbReference type="EMBL" id="MBS9336449.1"/>
    </source>
</evidence>
<feature type="transmembrane region" description="Helical" evidence="1">
    <location>
        <begin position="30"/>
        <end position="49"/>
    </location>
</feature>
<dbReference type="SUPFAM" id="SSF81330">
    <property type="entry name" value="Gated mechanosensitive channel"/>
    <property type="match status" value="1"/>
</dbReference>
<feature type="transmembrane region" description="Helical" evidence="1">
    <location>
        <begin position="87"/>
        <end position="108"/>
    </location>
</feature>
<accession>A0ABS5QVX4</accession>
<evidence type="ECO:0000313" key="3">
    <source>
        <dbReference type="Proteomes" id="UP000735205"/>
    </source>
</evidence>
<dbReference type="Pfam" id="PF01741">
    <property type="entry name" value="MscL"/>
    <property type="match status" value="1"/>
</dbReference>
<evidence type="ECO:0000256" key="1">
    <source>
        <dbReference type="SAM" id="Phobius"/>
    </source>
</evidence>
<dbReference type="Gene3D" id="1.10.1200.120">
    <property type="entry name" value="Large-conductance mechanosensitive channel, MscL, domain 1"/>
    <property type="match status" value="1"/>
</dbReference>
<comment type="caution">
    <text evidence="2">The sequence shown here is derived from an EMBL/GenBank/DDBJ whole genome shotgun (WGS) entry which is preliminary data.</text>
</comment>
<gene>
    <name evidence="2" type="ORF">G6R28_04275</name>
</gene>
<keyword evidence="1" id="KW-0812">Transmembrane</keyword>
<dbReference type="Proteomes" id="UP000735205">
    <property type="component" value="Unassembled WGS sequence"/>
</dbReference>
<organism evidence="2 3">
    <name type="scientific">Fructobacillus papyrifericola</name>
    <dbReference type="NCBI Taxonomy" id="2713172"/>
    <lineage>
        <taxon>Bacteria</taxon>
        <taxon>Bacillati</taxon>
        <taxon>Bacillota</taxon>
        <taxon>Bacilli</taxon>
        <taxon>Lactobacillales</taxon>
        <taxon>Lactobacillaceae</taxon>
        <taxon>Fructobacillus</taxon>
    </lineage>
</organism>
<proteinExistence type="predicted"/>
<dbReference type="InterPro" id="IPR037673">
    <property type="entry name" value="MSC/AndL"/>
</dbReference>
<keyword evidence="3" id="KW-1185">Reference proteome</keyword>
<dbReference type="EMBL" id="JAAMFJ010000002">
    <property type="protein sequence ID" value="MBS9336449.1"/>
    <property type="molecule type" value="Genomic_DNA"/>
</dbReference>
<sequence>MVHKIAEMFKESTTKLQSNGSARISAFRRFIFAPNLLTFVISVVVGNSFGSAIKDLIATVSGLLKTLTIWLFTSGHTLNLDYALTPFASLLDSLLTLLFIAIVVFYTIQFINDYLVRNNDEKWGYDQAHVDAIKIQNLQNKNNQLVEENIKLQHELLEEFRKNK</sequence>